<evidence type="ECO:0000313" key="2">
    <source>
        <dbReference type="Proteomes" id="UP000189666"/>
    </source>
</evidence>
<reference evidence="1 2" key="1">
    <citation type="submission" date="2017-02" db="EMBL/GenBank/DDBJ databases">
        <title>Complete Genome of Candidatus Carsonella ruddii strain BC, a Nutritional Endosymbiont of Bactericera cockerelli.</title>
        <authorList>
            <person name="Riley A.B."/>
            <person name="Kim D.H."/>
            <person name="Hansen A.K."/>
        </authorList>
    </citation>
    <scope>NUCLEOTIDE SEQUENCE [LARGE SCALE GENOMIC DNA]</scope>
    <source>
        <strain evidence="1 2">BC</strain>
    </source>
</reference>
<dbReference type="SUPFAM" id="SSF56784">
    <property type="entry name" value="HAD-like"/>
    <property type="match status" value="1"/>
</dbReference>
<dbReference type="EMBL" id="CP019943">
    <property type="protein sequence ID" value="AQU89452.1"/>
    <property type="molecule type" value="Genomic_DNA"/>
</dbReference>
<evidence type="ECO:0000313" key="1">
    <source>
        <dbReference type="EMBL" id="AQU89452.1"/>
    </source>
</evidence>
<dbReference type="InterPro" id="IPR036412">
    <property type="entry name" value="HAD-like_sf"/>
</dbReference>
<gene>
    <name evidence="1" type="ORF">BW244_0034</name>
</gene>
<organism evidence="1 2">
    <name type="scientific">Carsonella ruddii</name>
    <dbReference type="NCBI Taxonomy" id="114186"/>
    <lineage>
        <taxon>Bacteria</taxon>
        <taxon>Pseudomonadati</taxon>
        <taxon>Pseudomonadota</taxon>
        <taxon>Gammaproteobacteria</taxon>
        <taxon>Oceanospirillales</taxon>
        <taxon>Halomonadaceae</taxon>
        <taxon>Zymobacter group</taxon>
        <taxon>Candidatus Carsonella</taxon>
    </lineage>
</organism>
<accession>A0A1U9RRC7</accession>
<protein>
    <recommendedName>
        <fullName evidence="3">Phosphoserine phosphatase</fullName>
    </recommendedName>
</protein>
<dbReference type="Proteomes" id="UP000189666">
    <property type="component" value="Chromosome"/>
</dbReference>
<dbReference type="RefSeq" id="WP_211118543.1">
    <property type="nucleotide sequence ID" value="NZ_CP019943.1"/>
</dbReference>
<name>A0A1U9RRC7_CARRU</name>
<sequence length="185" mass="22757">MIKLIFDYDNTIINCDSDYLWIYFLYKTNIFNIKKKQLNTFFYFLYENNILNNFCYLNIFNNFFSYIKKIKIIFNYIKKIFYNFNFYELIKKNLVSTSTNYNIICNKFKILKNYIFCSNINKLNIKNNKILNLLNIKINNKIFISDSLNDIYFFFYNKKNILVNSDKKVYLLKNIKFINKNNIFK</sequence>
<dbReference type="AlphaFoldDB" id="A0A1U9RRC7"/>
<evidence type="ECO:0008006" key="3">
    <source>
        <dbReference type="Google" id="ProtNLM"/>
    </source>
</evidence>
<proteinExistence type="predicted"/>